<dbReference type="PRINTS" id="PR00348">
    <property type="entry name" value="UBIQUITIN"/>
</dbReference>
<dbReference type="SUPFAM" id="SSF54236">
    <property type="entry name" value="Ubiquitin-like"/>
    <property type="match status" value="1"/>
</dbReference>
<dbReference type="Proteomes" id="UP000290572">
    <property type="component" value="Unassembled WGS sequence"/>
</dbReference>
<keyword evidence="2" id="KW-0963">Cytoplasm</keyword>
<proteinExistence type="evidence at protein level"/>
<dbReference type="Gene3D" id="2.60.40.10">
    <property type="entry name" value="Immunoglobulins"/>
    <property type="match status" value="1"/>
</dbReference>
<dbReference type="InterPro" id="IPR036179">
    <property type="entry name" value="Ig-like_dom_sf"/>
</dbReference>
<keyword evidence="9" id="KW-1267">Proteomics identification</keyword>
<name>A0A498LN23_LABRO</name>
<dbReference type="InterPro" id="IPR019954">
    <property type="entry name" value="Ubiquitin_CS"/>
</dbReference>
<dbReference type="AlphaFoldDB" id="A0A498LN23"/>
<organism evidence="6 8">
    <name type="scientific">Labeo rohita</name>
    <name type="common">Indian major carp</name>
    <name type="synonym">Cyprinus rohita</name>
    <dbReference type="NCBI Taxonomy" id="84645"/>
    <lineage>
        <taxon>Eukaryota</taxon>
        <taxon>Metazoa</taxon>
        <taxon>Chordata</taxon>
        <taxon>Craniata</taxon>
        <taxon>Vertebrata</taxon>
        <taxon>Euteleostomi</taxon>
        <taxon>Actinopterygii</taxon>
        <taxon>Neopterygii</taxon>
        <taxon>Teleostei</taxon>
        <taxon>Ostariophysi</taxon>
        <taxon>Cypriniformes</taxon>
        <taxon>Cyprinidae</taxon>
        <taxon>Labeoninae</taxon>
        <taxon>Labeonini</taxon>
        <taxon>Labeo</taxon>
    </lineage>
</organism>
<dbReference type="GO" id="GO:0006620">
    <property type="term" value="P:post-translational protein targeting to endoplasmic reticulum membrane"/>
    <property type="evidence" value="ECO:0007669"/>
    <property type="project" value="InterPro"/>
</dbReference>
<dbReference type="InterPro" id="IPR000626">
    <property type="entry name" value="Ubiquitin-like_dom"/>
</dbReference>
<comment type="caution">
    <text evidence="6">The sequence shown here is derived from an EMBL/GenBank/DDBJ whole genome shotgun (WGS) entry which is preliminary data.</text>
</comment>
<dbReference type="Pfam" id="PF17840">
    <property type="entry name" value="Tugs"/>
    <property type="match status" value="1"/>
</dbReference>
<dbReference type="PROSITE" id="PS50835">
    <property type="entry name" value="IG_LIKE"/>
    <property type="match status" value="1"/>
</dbReference>
<dbReference type="SMART" id="SM00213">
    <property type="entry name" value="UBQ"/>
    <property type="match status" value="1"/>
</dbReference>
<dbReference type="Gene3D" id="3.10.20.90">
    <property type="entry name" value="Phosphatidylinositol 3-kinase Catalytic Subunit, Chain A, domain 1"/>
    <property type="match status" value="1"/>
</dbReference>
<dbReference type="STRING" id="84645.A0A498LN23"/>
<dbReference type="InterPro" id="IPR007110">
    <property type="entry name" value="Ig-like_dom"/>
</dbReference>
<dbReference type="InterPro" id="IPR003597">
    <property type="entry name" value="Ig_C1-set"/>
</dbReference>
<dbReference type="PROSITE" id="PS50053">
    <property type="entry name" value="UBIQUITIN_2"/>
    <property type="match status" value="1"/>
</dbReference>
<dbReference type="PROSITE" id="PS00299">
    <property type="entry name" value="UBIQUITIN_1"/>
    <property type="match status" value="1"/>
</dbReference>
<dbReference type="PROSITE" id="PS51257">
    <property type="entry name" value="PROKAR_LIPOPROTEIN"/>
    <property type="match status" value="1"/>
</dbReference>
<evidence type="ECO:0000256" key="2">
    <source>
        <dbReference type="ARBA" id="ARBA00022490"/>
    </source>
</evidence>
<dbReference type="SMART" id="SM00407">
    <property type="entry name" value="IGc1"/>
    <property type="match status" value="1"/>
</dbReference>
<dbReference type="GO" id="GO:0051087">
    <property type="term" value="F:protein-folding chaperone binding"/>
    <property type="evidence" value="ECO:0007669"/>
    <property type="project" value="TreeGrafter"/>
</dbReference>
<dbReference type="InterPro" id="IPR041421">
    <property type="entry name" value="Ubl4_C_TUGS"/>
</dbReference>
<dbReference type="InterPro" id="IPR029071">
    <property type="entry name" value="Ubiquitin-like_domsf"/>
</dbReference>
<dbReference type="PANTHER" id="PTHR46555:SF1">
    <property type="entry name" value="UBIQUITIN-LIKE PROTEIN 4A"/>
    <property type="match status" value="1"/>
</dbReference>
<evidence type="ECO:0000259" key="4">
    <source>
        <dbReference type="PROSITE" id="PS50053"/>
    </source>
</evidence>
<dbReference type="GO" id="GO:0071818">
    <property type="term" value="C:BAT3 complex"/>
    <property type="evidence" value="ECO:0007669"/>
    <property type="project" value="TreeGrafter"/>
</dbReference>
<dbReference type="PANTHER" id="PTHR46555">
    <property type="entry name" value="UBIQUITIN-LIKE PROTEIN 4A"/>
    <property type="match status" value="1"/>
</dbReference>
<evidence type="ECO:0000313" key="6">
    <source>
        <dbReference type="EMBL" id="RXN09779.1"/>
    </source>
</evidence>
<evidence type="ECO:0000256" key="1">
    <source>
        <dbReference type="ARBA" id="ARBA00004514"/>
    </source>
</evidence>
<feature type="domain" description="Ubiquitin-like" evidence="4">
    <location>
        <begin position="98"/>
        <end position="158"/>
    </location>
</feature>
<dbReference type="EMBL" id="QBIY01013248">
    <property type="protein sequence ID" value="RXN09779.1"/>
    <property type="molecule type" value="Genomic_DNA"/>
</dbReference>
<evidence type="ECO:0007829" key="9">
    <source>
        <dbReference type="PeptideAtlas" id="A0A498LN23"/>
    </source>
</evidence>
<dbReference type="Pfam" id="PF07654">
    <property type="entry name" value="C1-set"/>
    <property type="match status" value="1"/>
</dbReference>
<evidence type="ECO:0000313" key="8">
    <source>
        <dbReference type="Proteomes" id="UP000290572"/>
    </source>
</evidence>
<sequence length="240" mass="26468">MLKLVAALVLLSASCLAKTSDPKVQVYSRNPGEYGKPNVLICYVSGFHPPDITIELLKNGQEIPGSHQTDLAFEQGWQFHLTKYVDFNPQNLTCEHTTVTENEKVSTVKELVSERLNIPPSQQRLLYKGKALADEHRLSDYSIGPEAKLNLVVRPAGERSGGGAVGTSSSSNDKAGSGVWQLLSTVLAKHFSPADAAKVQEQLIKDYERSLRQLSLDDIERMASRLLHPETEGMDTSYMD</sequence>
<evidence type="ECO:0000313" key="7">
    <source>
        <dbReference type="EMBL" id="RXN13042.1"/>
    </source>
</evidence>
<feature type="signal peptide" evidence="3">
    <location>
        <begin position="1"/>
        <end position="17"/>
    </location>
</feature>
<protein>
    <submittedName>
        <fullName evidence="6">Ubiquitin 4A</fullName>
    </submittedName>
</protein>
<keyword evidence="3" id="KW-0732">Signal</keyword>
<gene>
    <name evidence="7" type="ORF">ROHU_009896</name>
    <name evidence="6" type="ORF">ROHU_031241</name>
</gene>
<evidence type="ECO:0000256" key="3">
    <source>
        <dbReference type="SAM" id="SignalP"/>
    </source>
</evidence>
<dbReference type="Pfam" id="PF00240">
    <property type="entry name" value="ubiquitin"/>
    <property type="match status" value="1"/>
</dbReference>
<keyword evidence="8" id="KW-1185">Reference proteome</keyword>
<reference evidence="6 8" key="1">
    <citation type="submission" date="2018-03" db="EMBL/GenBank/DDBJ databases">
        <title>Draft genome sequence of Rohu Carp (Labeo rohita).</title>
        <authorList>
            <person name="Das P."/>
            <person name="Kushwaha B."/>
            <person name="Joshi C.G."/>
            <person name="Kumar D."/>
            <person name="Nagpure N.S."/>
            <person name="Sahoo L."/>
            <person name="Das S.P."/>
            <person name="Bit A."/>
            <person name="Patnaik S."/>
            <person name="Meher P.K."/>
            <person name="Jayasankar P."/>
            <person name="Koringa P.G."/>
            <person name="Patel N.V."/>
            <person name="Hinsu A.T."/>
            <person name="Kumar R."/>
            <person name="Pandey M."/>
            <person name="Agarwal S."/>
            <person name="Srivastava S."/>
            <person name="Singh M."/>
            <person name="Iquebal M.A."/>
            <person name="Jaiswal S."/>
            <person name="Angadi U.B."/>
            <person name="Kumar N."/>
            <person name="Raza M."/>
            <person name="Shah T.M."/>
            <person name="Rai A."/>
            <person name="Jena J.K."/>
        </authorList>
    </citation>
    <scope>NUCLEOTIDE SEQUENCE [LARGE SCALE GENOMIC DNA]</scope>
    <source>
        <strain evidence="6">DASCIFA01</strain>
        <tissue evidence="6">Testis</tissue>
    </source>
</reference>
<dbReference type="SUPFAM" id="SSF48726">
    <property type="entry name" value="Immunoglobulin"/>
    <property type="match status" value="1"/>
</dbReference>
<comment type="subcellular location">
    <subcellularLocation>
        <location evidence="1">Cytoplasm</location>
        <location evidence="1">Cytosol</location>
    </subcellularLocation>
</comment>
<dbReference type="InterPro" id="IPR047154">
    <property type="entry name" value="UBL4A-like"/>
</dbReference>
<dbReference type="EMBL" id="QBIY01013010">
    <property type="protein sequence ID" value="RXN13042.1"/>
    <property type="molecule type" value="Genomic_DNA"/>
</dbReference>
<feature type="chain" id="PRO_5036117613" evidence="3">
    <location>
        <begin position="18"/>
        <end position="240"/>
    </location>
</feature>
<accession>A0A498LN23</accession>
<dbReference type="GO" id="GO:0071816">
    <property type="term" value="P:tail-anchored membrane protein insertion into ER membrane"/>
    <property type="evidence" value="ECO:0007669"/>
    <property type="project" value="TreeGrafter"/>
</dbReference>
<feature type="domain" description="Ig-like" evidence="5">
    <location>
        <begin position="22"/>
        <end position="106"/>
    </location>
</feature>
<dbReference type="InterPro" id="IPR013783">
    <property type="entry name" value="Ig-like_fold"/>
</dbReference>
<dbReference type="InterPro" id="IPR019956">
    <property type="entry name" value="Ubiquitin_dom"/>
</dbReference>
<evidence type="ECO:0000259" key="5">
    <source>
        <dbReference type="PROSITE" id="PS50835"/>
    </source>
</evidence>